<gene>
    <name evidence="1" type="ORF">HERIO_1151</name>
</gene>
<dbReference type="AlphaFoldDB" id="A0A1X0QB63"/>
<proteinExistence type="predicted"/>
<dbReference type="EMBL" id="LVKB01000050">
    <property type="protein sequence ID" value="ORD96962.1"/>
    <property type="molecule type" value="Genomic_DNA"/>
</dbReference>
<keyword evidence="2" id="KW-1185">Reference proteome</keyword>
<comment type="caution">
    <text evidence="1">The sequence shown here is derived from an EMBL/GenBank/DDBJ whole genome shotgun (WGS) entry which is preliminary data.</text>
</comment>
<sequence>MKQEYIEHIESIKANSDRMKQREEVINFLKYLSFHGEKDLDREQIKSFCQFAIDNFPGQSEASEVLKKYKITVVKRKRVSFSTNPPLSIESRSMCFSAEGLKQKQIQDRVMDCKNRSSQKKFRPKYKLEVKENNIPIHISVLTEINNKWDKPYSENYKPLGSIGFTVEELLLEPKLLKKFE</sequence>
<dbReference type="Proteomes" id="UP000192356">
    <property type="component" value="Unassembled WGS sequence"/>
</dbReference>
<dbReference type="VEuPathDB" id="MicrosporidiaDB:HERIO_1151"/>
<evidence type="ECO:0000313" key="1">
    <source>
        <dbReference type="EMBL" id="ORD96962.1"/>
    </source>
</evidence>
<reference evidence="1 2" key="1">
    <citation type="journal article" date="2017" name="Environ. Microbiol.">
        <title>Decay of the glycolytic pathway and adaptation to intranuclear parasitism within Enterocytozoonidae microsporidia.</title>
        <authorList>
            <person name="Wiredu Boakye D."/>
            <person name="Jaroenlak P."/>
            <person name="Prachumwat A."/>
            <person name="Williams T.A."/>
            <person name="Bateman K.S."/>
            <person name="Itsathitphaisarn O."/>
            <person name="Sritunyalucksana K."/>
            <person name="Paszkiewicz K.H."/>
            <person name="Moore K.A."/>
            <person name="Stentiford G.D."/>
            <person name="Williams B.A."/>
        </authorList>
    </citation>
    <scope>NUCLEOTIDE SEQUENCE [LARGE SCALE GENOMIC DNA]</scope>
    <source>
        <strain evidence="1 2">GB1</strain>
    </source>
</reference>
<evidence type="ECO:0000313" key="2">
    <source>
        <dbReference type="Proteomes" id="UP000192356"/>
    </source>
</evidence>
<organism evidence="1 2">
    <name type="scientific">Hepatospora eriocheir</name>
    <dbReference type="NCBI Taxonomy" id="1081669"/>
    <lineage>
        <taxon>Eukaryota</taxon>
        <taxon>Fungi</taxon>
        <taxon>Fungi incertae sedis</taxon>
        <taxon>Microsporidia</taxon>
        <taxon>Hepatosporidae</taxon>
        <taxon>Hepatospora</taxon>
    </lineage>
</organism>
<name>A0A1X0QB63_9MICR</name>
<protein>
    <submittedName>
        <fullName evidence="1">Uncharacterized protein</fullName>
    </submittedName>
</protein>
<accession>A0A1X0QB63</accession>
<dbReference type="VEuPathDB" id="MicrosporidiaDB:A0H76_1277"/>